<dbReference type="GO" id="GO:0002161">
    <property type="term" value="F:aminoacyl-tRNA deacylase activity"/>
    <property type="evidence" value="ECO:0007669"/>
    <property type="project" value="InterPro"/>
</dbReference>
<comment type="similarity">
    <text evidence="1 4">Belongs to the prolyl-tRNA editing family. YbaK/EbsC subfamily.</text>
</comment>
<dbReference type="CDD" id="cd00002">
    <property type="entry name" value="YbaK_deacylase"/>
    <property type="match status" value="1"/>
</dbReference>
<evidence type="ECO:0000256" key="4">
    <source>
        <dbReference type="PIRNR" id="PIRNR006181"/>
    </source>
</evidence>
<feature type="region of interest" description="Disordered" evidence="5">
    <location>
        <begin position="1"/>
        <end position="26"/>
    </location>
</feature>
<organism evidence="7 8">
    <name type="scientific">Streptomyces aidingensis</name>
    <dbReference type="NCBI Taxonomy" id="910347"/>
    <lineage>
        <taxon>Bacteria</taxon>
        <taxon>Bacillati</taxon>
        <taxon>Actinomycetota</taxon>
        <taxon>Actinomycetes</taxon>
        <taxon>Kitasatosporales</taxon>
        <taxon>Streptomycetaceae</taxon>
        <taxon>Streptomyces</taxon>
    </lineage>
</organism>
<feature type="domain" description="YbaK/aminoacyl-tRNA synthetase-associated" evidence="6">
    <location>
        <begin position="52"/>
        <end position="165"/>
    </location>
</feature>
<proteinExistence type="inferred from homology"/>
<dbReference type="InterPro" id="IPR007214">
    <property type="entry name" value="YbaK/aa-tRNA-synth-assoc-dom"/>
</dbReference>
<name>A0A1I1LM36_9ACTN</name>
<evidence type="ECO:0000256" key="1">
    <source>
        <dbReference type="ARBA" id="ARBA00009798"/>
    </source>
</evidence>
<feature type="compositionally biased region" description="Gly residues" evidence="5">
    <location>
        <begin position="7"/>
        <end position="23"/>
    </location>
</feature>
<evidence type="ECO:0000313" key="7">
    <source>
        <dbReference type="EMBL" id="SFC74101.1"/>
    </source>
</evidence>
<dbReference type="SUPFAM" id="SSF55826">
    <property type="entry name" value="YbaK/ProRS associated domain"/>
    <property type="match status" value="1"/>
</dbReference>
<dbReference type="EC" id="4.2.-.-" evidence="4"/>
<keyword evidence="3 4" id="KW-0456">Lyase</keyword>
<keyword evidence="8" id="KW-1185">Reference proteome</keyword>
<dbReference type="InterPro" id="IPR004369">
    <property type="entry name" value="Prolyl-tRNA_editing_YbaK/EbsC"/>
</dbReference>
<dbReference type="AlphaFoldDB" id="A0A1I1LM36"/>
<accession>A0A1I1LM36</accession>
<dbReference type="InterPro" id="IPR036754">
    <property type="entry name" value="YbaK/aa-tRNA-synt-asso_dom_sf"/>
</dbReference>
<dbReference type="STRING" id="910347.SAMN05421773_105301"/>
<evidence type="ECO:0000313" key="8">
    <source>
        <dbReference type="Proteomes" id="UP000199207"/>
    </source>
</evidence>
<dbReference type="RefSeq" id="WP_093838857.1">
    <property type="nucleotide sequence ID" value="NZ_FOLM01000005.1"/>
</dbReference>
<dbReference type="Pfam" id="PF04073">
    <property type="entry name" value="tRNA_edit"/>
    <property type="match status" value="1"/>
</dbReference>
<dbReference type="PIRSF" id="PIRSF006181">
    <property type="entry name" value="EbsC_YbaK"/>
    <property type="match status" value="1"/>
</dbReference>
<reference evidence="7 8" key="1">
    <citation type="submission" date="2016-10" db="EMBL/GenBank/DDBJ databases">
        <authorList>
            <person name="de Groot N.N."/>
        </authorList>
    </citation>
    <scope>NUCLEOTIDE SEQUENCE [LARGE SCALE GENOMIC DNA]</scope>
    <source>
        <strain evidence="7 8">CGMCC 4.5739</strain>
    </source>
</reference>
<evidence type="ECO:0000259" key="6">
    <source>
        <dbReference type="Pfam" id="PF04073"/>
    </source>
</evidence>
<dbReference type="OrthoDB" id="9809296at2"/>
<evidence type="ECO:0000256" key="5">
    <source>
        <dbReference type="SAM" id="MobiDB-lite"/>
    </source>
</evidence>
<gene>
    <name evidence="7" type="ORF">SAMN05421773_105301</name>
</gene>
<dbReference type="Proteomes" id="UP000199207">
    <property type="component" value="Unassembled WGS sequence"/>
</dbReference>
<dbReference type="GO" id="GO:0006412">
    <property type="term" value="P:translation"/>
    <property type="evidence" value="ECO:0007669"/>
    <property type="project" value="UniProtKB-KW"/>
</dbReference>
<sequence>MARTKAGKGGGTSDRRGAGGGGTPATVAATRAGVTYTLRSYDHDPATGSYGEEAARALDVEPGRVFKTLVAEVDGRLTVAVVPVSASLGLKALAAAVGGKRAAMADPAAAERSTGYVRGGISPLGQRKRLPTVVDASATGHGTVLVSAGRRGLEIELAPADLIRLTDATVADIRA</sequence>
<keyword evidence="2 4" id="KW-0648">Protein biosynthesis</keyword>
<evidence type="ECO:0000256" key="3">
    <source>
        <dbReference type="ARBA" id="ARBA00023239"/>
    </source>
</evidence>
<protein>
    <recommendedName>
        <fullName evidence="4">Cys-tRNA(Pro)/Cys-tRNA(Cys) deacylase</fullName>
        <ecNumber evidence="4">4.2.-.-</ecNumber>
    </recommendedName>
</protein>
<dbReference type="PANTHER" id="PTHR30411">
    <property type="entry name" value="CYTOPLASMIC PROTEIN"/>
    <property type="match status" value="1"/>
</dbReference>
<dbReference type="GO" id="GO:0016829">
    <property type="term" value="F:lyase activity"/>
    <property type="evidence" value="ECO:0007669"/>
    <property type="project" value="UniProtKB-KW"/>
</dbReference>
<dbReference type="EMBL" id="FOLM01000005">
    <property type="protein sequence ID" value="SFC74101.1"/>
    <property type="molecule type" value="Genomic_DNA"/>
</dbReference>
<evidence type="ECO:0000256" key="2">
    <source>
        <dbReference type="ARBA" id="ARBA00022917"/>
    </source>
</evidence>
<dbReference type="Gene3D" id="3.90.960.10">
    <property type="entry name" value="YbaK/aminoacyl-tRNA synthetase-associated domain"/>
    <property type="match status" value="1"/>
</dbReference>
<dbReference type="PANTHER" id="PTHR30411:SF0">
    <property type="entry name" value="CYS-TRNA(PRO)_CYS-TRNA(CYS) DEACYLASE YBAK"/>
    <property type="match status" value="1"/>
</dbReference>
<dbReference type="NCBIfam" id="TIGR00011">
    <property type="entry name" value="YbaK_EbsC"/>
    <property type="match status" value="1"/>
</dbReference>